<dbReference type="HAMAP" id="MF_01207">
    <property type="entry name" value="MsrQ"/>
    <property type="match status" value="1"/>
</dbReference>
<keyword evidence="7" id="KW-0249">Electron transport</keyword>
<dbReference type="Pfam" id="PF01794">
    <property type="entry name" value="Ferric_reduct"/>
    <property type="match status" value="1"/>
</dbReference>
<feature type="transmembrane region" description="Helical" evidence="7">
    <location>
        <begin position="88"/>
        <end position="108"/>
    </location>
</feature>
<dbReference type="RefSeq" id="WP_397277349.1">
    <property type="nucleotide sequence ID" value="NZ_CABPSX010000008.1"/>
</dbReference>
<evidence type="ECO:0000256" key="4">
    <source>
        <dbReference type="ARBA" id="ARBA00022989"/>
    </source>
</evidence>
<feature type="transmembrane region" description="Helical" evidence="7">
    <location>
        <begin position="221"/>
        <end position="239"/>
    </location>
</feature>
<feature type="transmembrane region" description="Helical" evidence="7">
    <location>
        <begin position="48"/>
        <end position="68"/>
    </location>
</feature>
<evidence type="ECO:0000313" key="11">
    <source>
        <dbReference type="Proteomes" id="UP000364291"/>
    </source>
</evidence>
<dbReference type="Proteomes" id="UP000364291">
    <property type="component" value="Unassembled WGS sequence"/>
</dbReference>
<keyword evidence="5 7" id="KW-0408">Iron</keyword>
<dbReference type="GO" id="GO:0030091">
    <property type="term" value="P:protein repair"/>
    <property type="evidence" value="ECO:0007669"/>
    <property type="project" value="UniProtKB-UniRule"/>
</dbReference>
<evidence type="ECO:0000256" key="1">
    <source>
        <dbReference type="ARBA" id="ARBA00004141"/>
    </source>
</evidence>
<evidence type="ECO:0000313" key="10">
    <source>
        <dbReference type="EMBL" id="VVG72760.1"/>
    </source>
</evidence>
<evidence type="ECO:0000256" key="2">
    <source>
        <dbReference type="ARBA" id="ARBA00022448"/>
    </source>
</evidence>
<name>A0A5E5P8S3_9BURK</name>
<keyword evidence="7" id="KW-0349">Heme</keyword>
<dbReference type="GO" id="GO:0046872">
    <property type="term" value="F:metal ion binding"/>
    <property type="evidence" value="ECO:0007669"/>
    <property type="project" value="UniProtKB-KW"/>
</dbReference>
<keyword evidence="2 7" id="KW-0813">Transport</keyword>
<feature type="transmembrane region" description="Helical" evidence="7">
    <location>
        <begin position="192"/>
        <end position="209"/>
    </location>
</feature>
<evidence type="ECO:0000256" key="6">
    <source>
        <dbReference type="ARBA" id="ARBA00023136"/>
    </source>
</evidence>
<gene>
    <name evidence="7" type="primary">msrQ</name>
    <name evidence="10" type="ORF">PAP18089_03760</name>
</gene>
<evidence type="ECO:0000256" key="7">
    <source>
        <dbReference type="HAMAP-Rule" id="MF_01207"/>
    </source>
</evidence>
<dbReference type="AlphaFoldDB" id="A0A5E5P8S3"/>
<accession>A0A5E5P8S3</accession>
<keyword evidence="3 7" id="KW-0812">Transmembrane</keyword>
<dbReference type="GO" id="GO:0016679">
    <property type="term" value="F:oxidoreductase activity, acting on diphenols and related substances as donors"/>
    <property type="evidence" value="ECO:0007669"/>
    <property type="project" value="TreeGrafter"/>
</dbReference>
<evidence type="ECO:0000259" key="9">
    <source>
        <dbReference type="Pfam" id="PF01794"/>
    </source>
</evidence>
<proteinExistence type="inferred from homology"/>
<keyword evidence="7" id="KW-0479">Metal-binding</keyword>
<comment type="cofactor">
    <cofactor evidence="7">
        <name>heme b</name>
        <dbReference type="ChEBI" id="CHEBI:60344"/>
    </cofactor>
    <text evidence="7">Binds 1 heme b (iron(II)-protoporphyrin IX) group per subunit.</text>
</comment>
<organism evidence="10 11">
    <name type="scientific">Pandoraea apista</name>
    <dbReference type="NCBI Taxonomy" id="93218"/>
    <lineage>
        <taxon>Bacteria</taxon>
        <taxon>Pseudomonadati</taxon>
        <taxon>Pseudomonadota</taxon>
        <taxon>Betaproteobacteria</taxon>
        <taxon>Burkholderiales</taxon>
        <taxon>Burkholderiaceae</taxon>
        <taxon>Pandoraea</taxon>
    </lineage>
</organism>
<dbReference type="PANTHER" id="PTHR36964">
    <property type="entry name" value="PROTEIN-METHIONINE-SULFOXIDE REDUCTASE HEME-BINDING SUBUNIT MSRQ"/>
    <property type="match status" value="1"/>
</dbReference>
<comment type="function">
    <text evidence="7">Part of the MsrPQ system that repairs oxidized periplasmic proteins containing methionine sulfoxide residues (Met-O), using respiratory chain electrons. Thus protects these proteins from oxidative-stress damage caused by reactive species of oxygen and chlorine generated by the host defense mechanisms. MsrPQ is essential for the maintenance of envelope integrity under bleach stress, rescuing a wide series of structurally unrelated periplasmic proteins from methionine oxidation. MsrQ provides electrons for reduction to the reductase catalytic subunit MsrP, using the quinone pool of the respiratory chain.</text>
</comment>
<dbReference type="GO" id="GO:0010181">
    <property type="term" value="F:FMN binding"/>
    <property type="evidence" value="ECO:0007669"/>
    <property type="project" value="UniProtKB-UniRule"/>
</dbReference>
<dbReference type="GO" id="GO:0009055">
    <property type="term" value="F:electron transfer activity"/>
    <property type="evidence" value="ECO:0007669"/>
    <property type="project" value="UniProtKB-UniRule"/>
</dbReference>
<dbReference type="GO" id="GO:0005886">
    <property type="term" value="C:plasma membrane"/>
    <property type="evidence" value="ECO:0007669"/>
    <property type="project" value="UniProtKB-SubCell"/>
</dbReference>
<dbReference type="EMBL" id="CABPSX010000008">
    <property type="protein sequence ID" value="VVG72760.1"/>
    <property type="molecule type" value="Genomic_DNA"/>
</dbReference>
<comment type="subcellular location">
    <subcellularLocation>
        <location evidence="7">Cell membrane</location>
        <topology evidence="7">Multi-pass membrane protein</topology>
    </subcellularLocation>
    <subcellularLocation>
        <location evidence="1">Membrane</location>
        <topology evidence="1">Multi-pass membrane protein</topology>
    </subcellularLocation>
</comment>
<feature type="transmembrane region" description="Helical" evidence="7">
    <location>
        <begin position="159"/>
        <end position="180"/>
    </location>
</feature>
<evidence type="ECO:0000256" key="5">
    <source>
        <dbReference type="ARBA" id="ARBA00023004"/>
    </source>
</evidence>
<reference evidence="10 11" key="1">
    <citation type="submission" date="2019-08" db="EMBL/GenBank/DDBJ databases">
        <authorList>
            <person name="Peeters C."/>
        </authorList>
    </citation>
    <scope>NUCLEOTIDE SEQUENCE [LARGE SCALE GENOMIC DNA]</scope>
    <source>
        <strain evidence="10 11">LMG 18089</strain>
    </source>
</reference>
<keyword evidence="7" id="KW-0285">Flavoprotein</keyword>
<feature type="region of interest" description="Disordered" evidence="8">
    <location>
        <begin position="247"/>
        <end position="267"/>
    </location>
</feature>
<dbReference type="InterPro" id="IPR013130">
    <property type="entry name" value="Fe3_Rdtase_TM_dom"/>
</dbReference>
<sequence>MSITPSESGDVPGVPAASTGAAAATGASRAADTAAQAGRRSTPHVQRWLPWAKVAVFLLAMVPLLRLVTYGLTDKLGANPVEFITRSTGTWTLVMLCITLAITPVRHLSRQPWLLRFRRMLGLFACFYGALHFTTYFWLDQWFDWSSILRDVSGKRPFITVGFAAFVLMVALALTSPRAIVRRMGGKRWQRLHRLIYAIAVLAILHYWWMKAGKNDLAQPAIYAIVVAALLGARLIWALRRQRGQMLSGSSRSPANSDSIVSRSRTR</sequence>
<evidence type="ECO:0000256" key="8">
    <source>
        <dbReference type="SAM" id="MobiDB-lite"/>
    </source>
</evidence>
<protein>
    <recommendedName>
        <fullName evidence="7">Protein-methionine-sulfoxide reductase heme-binding subunit MsrQ</fullName>
    </recommendedName>
    <alternativeName>
        <fullName evidence="7">Flavocytochrome MsrQ</fullName>
    </alternativeName>
</protein>
<dbReference type="InterPro" id="IPR022837">
    <property type="entry name" value="MsrQ-like"/>
</dbReference>
<keyword evidence="4 7" id="KW-1133">Transmembrane helix</keyword>
<dbReference type="GO" id="GO:0020037">
    <property type="term" value="F:heme binding"/>
    <property type="evidence" value="ECO:0007669"/>
    <property type="project" value="UniProtKB-UniRule"/>
</dbReference>
<comment type="similarity">
    <text evidence="7">Belongs to the MsrQ family.</text>
</comment>
<feature type="domain" description="Ferric oxidoreductase" evidence="9">
    <location>
        <begin position="88"/>
        <end position="204"/>
    </location>
</feature>
<keyword evidence="7" id="KW-0288">FMN</keyword>
<dbReference type="PANTHER" id="PTHR36964:SF1">
    <property type="entry name" value="PROTEIN-METHIONINE-SULFOXIDE REDUCTASE HEME-BINDING SUBUNIT MSRQ"/>
    <property type="match status" value="1"/>
</dbReference>
<keyword evidence="7" id="KW-1003">Cell membrane</keyword>
<comment type="cofactor">
    <cofactor evidence="7">
        <name>FMN</name>
        <dbReference type="ChEBI" id="CHEBI:58210"/>
    </cofactor>
    <text evidence="7">Binds 1 FMN per subunit.</text>
</comment>
<feature type="transmembrane region" description="Helical" evidence="7">
    <location>
        <begin position="120"/>
        <end position="139"/>
    </location>
</feature>
<keyword evidence="6 7" id="KW-0472">Membrane</keyword>
<evidence type="ECO:0000256" key="3">
    <source>
        <dbReference type="ARBA" id="ARBA00022692"/>
    </source>
</evidence>
<comment type="subunit">
    <text evidence="7">Heterodimer of a catalytic subunit (MsrP) and a heme-binding subunit (MsrQ).</text>
</comment>